<dbReference type="Proteomes" id="UP001467690">
    <property type="component" value="Unassembled WGS sequence"/>
</dbReference>
<comment type="caution">
    <text evidence="1">The sequence shown here is derived from an EMBL/GenBank/DDBJ whole genome shotgun (WGS) entry which is preliminary data.</text>
</comment>
<proteinExistence type="predicted"/>
<dbReference type="EMBL" id="JBELOE010000036">
    <property type="protein sequence ID" value="MER2490312.1"/>
    <property type="molecule type" value="Genomic_DNA"/>
</dbReference>
<dbReference type="RefSeq" id="WP_350400112.1">
    <property type="nucleotide sequence ID" value="NZ_JBELOE010000036.1"/>
</dbReference>
<name>A0ABV1RC69_9ALTE</name>
<evidence type="ECO:0000313" key="2">
    <source>
        <dbReference type="Proteomes" id="UP001467690"/>
    </source>
</evidence>
<reference evidence="1 2" key="1">
    <citation type="submission" date="2024-06" db="EMBL/GenBank/DDBJ databases">
        <authorList>
            <person name="Chen R.Y."/>
        </authorList>
    </citation>
    <scope>NUCLEOTIDE SEQUENCE [LARGE SCALE GENOMIC DNA]</scope>
    <source>
        <strain evidence="1 2">D2</strain>
    </source>
</reference>
<evidence type="ECO:0008006" key="3">
    <source>
        <dbReference type="Google" id="ProtNLM"/>
    </source>
</evidence>
<evidence type="ECO:0000313" key="1">
    <source>
        <dbReference type="EMBL" id="MER2490312.1"/>
    </source>
</evidence>
<feature type="non-terminal residue" evidence="1">
    <location>
        <position position="267"/>
    </location>
</feature>
<keyword evidence="2" id="KW-1185">Reference proteome</keyword>
<organism evidence="1 2">
    <name type="scientific">Catenovulum sediminis</name>
    <dbReference type="NCBI Taxonomy" id="1740262"/>
    <lineage>
        <taxon>Bacteria</taxon>
        <taxon>Pseudomonadati</taxon>
        <taxon>Pseudomonadota</taxon>
        <taxon>Gammaproteobacteria</taxon>
        <taxon>Alteromonadales</taxon>
        <taxon>Alteromonadaceae</taxon>
        <taxon>Catenovulum</taxon>
    </lineage>
</organism>
<sequence>MFPQFHPGYTLCQGSLDNYRHSPTSLTGIMMNVHLEGIIASLPSALTYPSNFYIDAQLISGELFLANPGSSIELAASTEYKYQTPSFTERKFGMNDFDQDGSADVRAQGDSIIEYAGVMVDGEFACEDDTDKQTHYAVYLSSNSSSETPACDSDTKLLTPAPDLVRLIDYSADLSHQGLLSTISKEDLQDTDIYVFRSGNGQLLMEQKGLAEYVVSPFNPGTLFGVNENGLSFSSLIRGFESYVQTLWVSNPYSEYLSHSNINLNIA</sequence>
<protein>
    <recommendedName>
        <fullName evidence="3">VCBS repeat-containing protein</fullName>
    </recommendedName>
</protein>
<accession>A0ABV1RC69</accession>
<gene>
    <name evidence="1" type="ORF">ABS311_00215</name>
</gene>